<organism evidence="2 3">
    <name type="scientific">Protomyces lactucae-debilis</name>
    <dbReference type="NCBI Taxonomy" id="2754530"/>
    <lineage>
        <taxon>Eukaryota</taxon>
        <taxon>Fungi</taxon>
        <taxon>Dikarya</taxon>
        <taxon>Ascomycota</taxon>
        <taxon>Taphrinomycotina</taxon>
        <taxon>Taphrinomycetes</taxon>
        <taxon>Taphrinales</taxon>
        <taxon>Protomycetaceae</taxon>
        <taxon>Protomyces</taxon>
    </lineage>
</organism>
<feature type="region of interest" description="Disordered" evidence="1">
    <location>
        <begin position="273"/>
        <end position="314"/>
    </location>
</feature>
<gene>
    <name evidence="2" type="ORF">BCR37DRAFT_61989</name>
</gene>
<dbReference type="RefSeq" id="XP_040724625.1">
    <property type="nucleotide sequence ID" value="XM_040872394.1"/>
</dbReference>
<keyword evidence="3" id="KW-1185">Reference proteome</keyword>
<dbReference type="EMBL" id="MCFI01000012">
    <property type="protein sequence ID" value="ORY80980.1"/>
    <property type="molecule type" value="Genomic_DNA"/>
</dbReference>
<feature type="compositionally biased region" description="Polar residues" evidence="1">
    <location>
        <begin position="217"/>
        <end position="230"/>
    </location>
</feature>
<dbReference type="AlphaFoldDB" id="A0A1Y2FAP4"/>
<dbReference type="GeneID" id="63788993"/>
<proteinExistence type="predicted"/>
<dbReference type="Proteomes" id="UP000193685">
    <property type="component" value="Unassembled WGS sequence"/>
</dbReference>
<protein>
    <submittedName>
        <fullName evidence="2">Uncharacterized protein</fullName>
    </submittedName>
</protein>
<evidence type="ECO:0000313" key="3">
    <source>
        <dbReference type="Proteomes" id="UP000193685"/>
    </source>
</evidence>
<sequence>MHKAATAMHLPLAQRLGALDEIMTAFSRYSWSGPGRKEVASSDLSKWAAVPGLHNPFTTNLCYTGQDFQDTLRRTSIALVARSAALRIESSTIERGNFGTTEEREQRLTRADELVQIAHFCLSEAAIPPFSWLLLGLFCSCEMYNLMCESGDPRVTWTKSLLATVTTRMGFTPSKINEYIRSVKSMEGFDLAPMIEPRAIRPTHQLPQLPANILPGQRTSQDLSGMSDTLSLRRPSFAGSTTSSLAGGPLSVDMAGSSVLGVPLPTVAVSPLPSRIRRDSSTSNKSFRSETHPPSVSGDADLVPQPVMLPGLSEIDPALDDANFAKPFHHTHSASQAQSNAYQPHPAPASQAGKTSGKHAEPVPGAQDSAMASPSPTLKQESIPDWMQVVRNQGRA</sequence>
<feature type="compositionally biased region" description="Polar residues" evidence="1">
    <location>
        <begin position="333"/>
        <end position="342"/>
    </location>
</feature>
<name>A0A1Y2FAP4_PROLT</name>
<reference evidence="2 3" key="1">
    <citation type="submission" date="2016-07" db="EMBL/GenBank/DDBJ databases">
        <title>Pervasive Adenine N6-methylation of Active Genes in Fungi.</title>
        <authorList>
            <consortium name="DOE Joint Genome Institute"/>
            <person name="Mondo S.J."/>
            <person name="Dannebaum R.O."/>
            <person name="Kuo R.C."/>
            <person name="Labutti K."/>
            <person name="Haridas S."/>
            <person name="Kuo A."/>
            <person name="Salamov A."/>
            <person name="Ahrendt S.R."/>
            <person name="Lipzen A."/>
            <person name="Sullivan W."/>
            <person name="Andreopoulos W.B."/>
            <person name="Clum A."/>
            <person name="Lindquist E."/>
            <person name="Daum C."/>
            <person name="Ramamoorthy G.K."/>
            <person name="Gryganskyi A."/>
            <person name="Culley D."/>
            <person name="Magnuson J.K."/>
            <person name="James T.Y."/>
            <person name="O'Malley M.A."/>
            <person name="Stajich J.E."/>
            <person name="Spatafora J.W."/>
            <person name="Visel A."/>
            <person name="Grigoriev I.V."/>
        </authorList>
    </citation>
    <scope>NUCLEOTIDE SEQUENCE [LARGE SCALE GENOMIC DNA]</scope>
    <source>
        <strain evidence="2 3">12-1054</strain>
    </source>
</reference>
<accession>A0A1Y2FAP4</accession>
<feature type="compositionally biased region" description="Polar residues" evidence="1">
    <location>
        <begin position="370"/>
        <end position="380"/>
    </location>
</feature>
<comment type="caution">
    <text evidence="2">The sequence shown here is derived from an EMBL/GenBank/DDBJ whole genome shotgun (WGS) entry which is preliminary data.</text>
</comment>
<feature type="region of interest" description="Disordered" evidence="1">
    <location>
        <begin position="209"/>
        <end position="249"/>
    </location>
</feature>
<evidence type="ECO:0000313" key="2">
    <source>
        <dbReference type="EMBL" id="ORY80980.1"/>
    </source>
</evidence>
<evidence type="ECO:0000256" key="1">
    <source>
        <dbReference type="SAM" id="MobiDB-lite"/>
    </source>
</evidence>
<feature type="region of interest" description="Disordered" evidence="1">
    <location>
        <begin position="329"/>
        <end position="396"/>
    </location>
</feature>